<keyword evidence="2" id="KW-1133">Transmembrane helix</keyword>
<feature type="compositionally biased region" description="Low complexity" evidence="1">
    <location>
        <begin position="288"/>
        <end position="307"/>
    </location>
</feature>
<dbReference type="Proteomes" id="UP001183420">
    <property type="component" value="Unassembled WGS sequence"/>
</dbReference>
<keyword evidence="2" id="KW-0812">Transmembrane</keyword>
<organism evidence="3 4">
    <name type="scientific">Streptomyces millisiae</name>
    <dbReference type="NCBI Taxonomy" id="3075542"/>
    <lineage>
        <taxon>Bacteria</taxon>
        <taxon>Bacillati</taxon>
        <taxon>Actinomycetota</taxon>
        <taxon>Actinomycetes</taxon>
        <taxon>Kitasatosporales</taxon>
        <taxon>Streptomycetaceae</taxon>
        <taxon>Streptomyces</taxon>
    </lineage>
</organism>
<feature type="region of interest" description="Disordered" evidence="1">
    <location>
        <begin position="248"/>
        <end position="322"/>
    </location>
</feature>
<sequence length="322" mass="34779">MGWAVLYIAFGVVALWLLGEVLLQYKARLRWRLVAFFGFLLVVLGVLMPSVPVIALGTIAFATGQTFVTLSFRRGFSTGWALGGGAGGSRRRREVGGPDDAAPELPPAPPAELPRADTPVEGVPALEPTTVGYDGGFPTDGAQQAAEQGYGEQHSYQEPYQQDAYAVGGDEIYGDQTGQPVGAGYQDYYQQQGYGYAQPEQQPYADATESYAAYSGDQYADYSATQAFPATDGQPTAQADAYPTTYTTGYATDQWSSNGTGDGNSYYQETPPGGVWVPQQRDAPNPTDAGYDYQAQQQPGAYPQQDGYDPTTGYYYNNDQRY</sequence>
<protein>
    <submittedName>
        <fullName evidence="3">Uncharacterized protein</fullName>
    </submittedName>
</protein>
<reference evidence="4" key="1">
    <citation type="submission" date="2023-07" db="EMBL/GenBank/DDBJ databases">
        <title>30 novel species of actinomycetes from the DSMZ collection.</title>
        <authorList>
            <person name="Nouioui I."/>
        </authorList>
    </citation>
    <scope>NUCLEOTIDE SEQUENCE [LARGE SCALE GENOMIC DNA]</scope>
    <source>
        <strain evidence="4">DSM 44918</strain>
    </source>
</reference>
<feature type="compositionally biased region" description="Polar residues" evidence="1">
    <location>
        <begin position="253"/>
        <end position="268"/>
    </location>
</feature>
<evidence type="ECO:0000313" key="3">
    <source>
        <dbReference type="EMBL" id="MDT0323218.1"/>
    </source>
</evidence>
<dbReference type="EMBL" id="JAVREM010000092">
    <property type="protein sequence ID" value="MDT0323218.1"/>
    <property type="molecule type" value="Genomic_DNA"/>
</dbReference>
<name>A0ABU2M1R7_9ACTN</name>
<keyword evidence="4" id="KW-1185">Reference proteome</keyword>
<proteinExistence type="predicted"/>
<feature type="region of interest" description="Disordered" evidence="1">
    <location>
        <begin position="84"/>
        <end position="157"/>
    </location>
</feature>
<evidence type="ECO:0000256" key="2">
    <source>
        <dbReference type="SAM" id="Phobius"/>
    </source>
</evidence>
<comment type="caution">
    <text evidence="3">The sequence shown here is derived from an EMBL/GenBank/DDBJ whole genome shotgun (WGS) entry which is preliminary data.</text>
</comment>
<evidence type="ECO:0000256" key="1">
    <source>
        <dbReference type="SAM" id="MobiDB-lite"/>
    </source>
</evidence>
<feature type="transmembrane region" description="Helical" evidence="2">
    <location>
        <begin position="6"/>
        <end position="23"/>
    </location>
</feature>
<keyword evidence="2" id="KW-0472">Membrane</keyword>
<evidence type="ECO:0000313" key="4">
    <source>
        <dbReference type="Proteomes" id="UP001183420"/>
    </source>
</evidence>
<gene>
    <name evidence="3" type="ORF">RNC47_33420</name>
</gene>
<feature type="compositionally biased region" description="Low complexity" evidence="1">
    <location>
        <begin position="141"/>
        <end position="153"/>
    </location>
</feature>
<dbReference type="RefSeq" id="WP_311604318.1">
    <property type="nucleotide sequence ID" value="NZ_JAVREM010000092.1"/>
</dbReference>
<feature type="transmembrane region" description="Helical" evidence="2">
    <location>
        <begin position="35"/>
        <end position="62"/>
    </location>
</feature>
<accession>A0ABU2M1R7</accession>